<proteinExistence type="predicted"/>
<accession>A0ACB7YER4</accession>
<reference evidence="1 2" key="1">
    <citation type="journal article" date="2021" name="Hortic Res">
        <title>High-quality reference genome and annotation aids understanding of berry development for evergreen blueberry (Vaccinium darrowii).</title>
        <authorList>
            <person name="Yu J."/>
            <person name="Hulse-Kemp A.M."/>
            <person name="Babiker E."/>
            <person name="Staton M."/>
        </authorList>
    </citation>
    <scope>NUCLEOTIDE SEQUENCE [LARGE SCALE GENOMIC DNA]</scope>
    <source>
        <strain evidence="2">cv. NJ 8807/NJ 8810</strain>
        <tissue evidence="1">Young leaf</tissue>
    </source>
</reference>
<dbReference type="EMBL" id="CM037158">
    <property type="protein sequence ID" value="KAH7851559.1"/>
    <property type="molecule type" value="Genomic_DNA"/>
</dbReference>
<dbReference type="Proteomes" id="UP000828048">
    <property type="component" value="Chromosome 8"/>
</dbReference>
<name>A0ACB7YER4_9ERIC</name>
<evidence type="ECO:0000313" key="1">
    <source>
        <dbReference type="EMBL" id="KAH7851559.1"/>
    </source>
</evidence>
<keyword evidence="2" id="KW-1185">Reference proteome</keyword>
<comment type="caution">
    <text evidence="1">The sequence shown here is derived from an EMBL/GenBank/DDBJ whole genome shotgun (WGS) entry which is preliminary data.</text>
</comment>
<protein>
    <submittedName>
        <fullName evidence="1">Uncharacterized protein</fullName>
    </submittedName>
</protein>
<organism evidence="1 2">
    <name type="scientific">Vaccinium darrowii</name>
    <dbReference type="NCBI Taxonomy" id="229202"/>
    <lineage>
        <taxon>Eukaryota</taxon>
        <taxon>Viridiplantae</taxon>
        <taxon>Streptophyta</taxon>
        <taxon>Embryophyta</taxon>
        <taxon>Tracheophyta</taxon>
        <taxon>Spermatophyta</taxon>
        <taxon>Magnoliopsida</taxon>
        <taxon>eudicotyledons</taxon>
        <taxon>Gunneridae</taxon>
        <taxon>Pentapetalae</taxon>
        <taxon>asterids</taxon>
        <taxon>Ericales</taxon>
        <taxon>Ericaceae</taxon>
        <taxon>Vaccinioideae</taxon>
        <taxon>Vaccinieae</taxon>
        <taxon>Vaccinium</taxon>
    </lineage>
</organism>
<evidence type="ECO:0000313" key="2">
    <source>
        <dbReference type="Proteomes" id="UP000828048"/>
    </source>
</evidence>
<sequence>MQQRTPTSRLARAIVVSVKELEFNESHVLILFLHLLHKIKPTTNLENLDSFYLKLLFTDVVEAQEKVQKLISDLSSPYFLHSADHPRTPLVDVVLTHTNYGSWSRSIDMALCAKNKQCFIDNTLPCPTDPDIIPLWKRVSTMVLSWLLNSISNTITPSLASCRTPYELWRDLESRFTQEKTKVTPTTVQTIQEDSAMFSQKYQYPQPSNGQQRYPHMSRPYAGSQPRQPQSATRNHQSRQPQNTRNHQSGTLKDPNAFCEHCKVSGHYKSGCFKIIGPHHIRPPPNPLPSHTELYPAEPLCPIDQTSTPSEHSPTSTSPTIPPPNPTITSTSSSTPNPTSATEPSPPSAPEPPPPSRPSRTRQPPRHLQDYICPTIPGPTATAASTPAPSPSSGTVHPLSDSGCSAEFFSCYDSISSVTHRFRSSISFSRNSFCSVGSLLFY</sequence>
<gene>
    <name evidence="1" type="ORF">Vadar_013389</name>
</gene>